<dbReference type="FunFam" id="1.20.58.2010:FF:000003">
    <property type="entry name" value="Rop guanine nucleotide exchange factor 14"/>
    <property type="match status" value="1"/>
</dbReference>
<dbReference type="OrthoDB" id="1053009at2759"/>
<dbReference type="PROSITE" id="PS51334">
    <property type="entry name" value="PRONE"/>
    <property type="match status" value="1"/>
</dbReference>
<protein>
    <recommendedName>
        <fullName evidence="3">PRONE domain-containing protein</fullName>
    </recommendedName>
</protein>
<dbReference type="OMA" id="IPRAYME"/>
<evidence type="ECO:0000256" key="1">
    <source>
        <dbReference type="ARBA" id="ARBA00022658"/>
    </source>
</evidence>
<dbReference type="GO" id="GO:0005085">
    <property type="term" value="F:guanyl-nucleotide exchange factor activity"/>
    <property type="evidence" value="ECO:0000318"/>
    <property type="project" value="GO_Central"/>
</dbReference>
<sequence length="395" mass="45209">LSEVEMMKEKFAKLLLGEDMSGGAKGVCTALAISNAITNLAASVFGELWRLEPLSHERKTMWRREMEWLLSVSDYIVELVPSWQSFRDGSNLEVMVTRPRSDIHINLPALRKLDTMLLESLDSYKETDFWYVEQGIILSEKDDSNKNNNMQHSLQRQEEKWWLPTPRVPPNGLSDEARKSLQNQRDCTSQILKAAVAINGQVLSEMEVPDLFWESLPKNGKSCLGEVMYRGLTAEKFSPDALLQHLNLSTEHNALEAANRVEAAIHIWQRKIHQQKHQQIQQQQQHHQQKDMIKQNAKSSWGKVKDFVAEIDRQTLVERAESLLLSFKQRFPGLPQSVLDVNKIQYNRDVGHSILESYSRVLESLAFNILARIDDVLFIDDAARQGRINSPAVTA</sequence>
<feature type="domain" description="PRONE" evidence="3">
    <location>
        <begin position="1"/>
        <end position="390"/>
    </location>
</feature>
<dbReference type="InterPro" id="IPR005512">
    <property type="entry name" value="PRONE_dom"/>
</dbReference>
<dbReference type="FunCoup" id="D8R535">
    <property type="interactions" value="753"/>
</dbReference>
<dbReference type="Proteomes" id="UP000001514">
    <property type="component" value="Unassembled WGS sequence"/>
</dbReference>
<keyword evidence="1 2" id="KW-0344">Guanine-nucleotide releasing factor</keyword>
<evidence type="ECO:0000259" key="3">
    <source>
        <dbReference type="PROSITE" id="PS51334"/>
    </source>
</evidence>
<name>D8R535_SELML</name>
<dbReference type="InParanoid" id="D8R535"/>
<dbReference type="PANTHER" id="PTHR33101:SF6">
    <property type="entry name" value="ROP GUANINE NUCLEOTIDE EXCHANGE FACTOR 1"/>
    <property type="match status" value="1"/>
</dbReference>
<dbReference type="Pfam" id="PF03759">
    <property type="entry name" value="PRONE"/>
    <property type="match status" value="1"/>
</dbReference>
<dbReference type="eggNOG" id="ENOG502QPIY">
    <property type="taxonomic scope" value="Eukaryota"/>
</dbReference>
<dbReference type="GO" id="GO:0005886">
    <property type="term" value="C:plasma membrane"/>
    <property type="evidence" value="ECO:0000318"/>
    <property type="project" value="GO_Central"/>
</dbReference>
<evidence type="ECO:0000313" key="5">
    <source>
        <dbReference type="Proteomes" id="UP000001514"/>
    </source>
</evidence>
<dbReference type="Gramene" id="EFJ32418">
    <property type="protein sequence ID" value="EFJ32418"/>
    <property type="gene ID" value="SELMODRAFT_62716"/>
</dbReference>
<dbReference type="InterPro" id="IPR038937">
    <property type="entry name" value="RopGEF"/>
</dbReference>
<feature type="non-terminal residue" evidence="4">
    <location>
        <position position="395"/>
    </location>
</feature>
<dbReference type="KEGG" id="smo:SELMODRAFT_62716"/>
<feature type="non-terminal residue" evidence="4">
    <location>
        <position position="1"/>
    </location>
</feature>
<proteinExistence type="predicted"/>
<dbReference type="EMBL" id="GL377572">
    <property type="protein sequence ID" value="EFJ32418.1"/>
    <property type="molecule type" value="Genomic_DNA"/>
</dbReference>
<organism evidence="5">
    <name type="scientific">Selaginella moellendorffii</name>
    <name type="common">Spikemoss</name>
    <dbReference type="NCBI Taxonomy" id="88036"/>
    <lineage>
        <taxon>Eukaryota</taxon>
        <taxon>Viridiplantae</taxon>
        <taxon>Streptophyta</taxon>
        <taxon>Embryophyta</taxon>
        <taxon>Tracheophyta</taxon>
        <taxon>Lycopodiopsida</taxon>
        <taxon>Selaginellales</taxon>
        <taxon>Selaginellaceae</taxon>
        <taxon>Selaginella</taxon>
    </lineage>
</organism>
<reference evidence="4 5" key="1">
    <citation type="journal article" date="2011" name="Science">
        <title>The Selaginella genome identifies genetic changes associated with the evolution of vascular plants.</title>
        <authorList>
            <person name="Banks J.A."/>
            <person name="Nishiyama T."/>
            <person name="Hasebe M."/>
            <person name="Bowman J.L."/>
            <person name="Gribskov M."/>
            <person name="dePamphilis C."/>
            <person name="Albert V.A."/>
            <person name="Aono N."/>
            <person name="Aoyama T."/>
            <person name="Ambrose B.A."/>
            <person name="Ashton N.W."/>
            <person name="Axtell M.J."/>
            <person name="Barker E."/>
            <person name="Barker M.S."/>
            <person name="Bennetzen J.L."/>
            <person name="Bonawitz N.D."/>
            <person name="Chapple C."/>
            <person name="Cheng C."/>
            <person name="Correa L.G."/>
            <person name="Dacre M."/>
            <person name="DeBarry J."/>
            <person name="Dreyer I."/>
            <person name="Elias M."/>
            <person name="Engstrom E.M."/>
            <person name="Estelle M."/>
            <person name="Feng L."/>
            <person name="Finet C."/>
            <person name="Floyd S.K."/>
            <person name="Frommer W.B."/>
            <person name="Fujita T."/>
            <person name="Gramzow L."/>
            <person name="Gutensohn M."/>
            <person name="Harholt J."/>
            <person name="Hattori M."/>
            <person name="Heyl A."/>
            <person name="Hirai T."/>
            <person name="Hiwatashi Y."/>
            <person name="Ishikawa M."/>
            <person name="Iwata M."/>
            <person name="Karol K.G."/>
            <person name="Koehler B."/>
            <person name="Kolukisaoglu U."/>
            <person name="Kubo M."/>
            <person name="Kurata T."/>
            <person name="Lalonde S."/>
            <person name="Li K."/>
            <person name="Li Y."/>
            <person name="Litt A."/>
            <person name="Lyons E."/>
            <person name="Manning G."/>
            <person name="Maruyama T."/>
            <person name="Michael T.P."/>
            <person name="Mikami K."/>
            <person name="Miyazaki S."/>
            <person name="Morinaga S."/>
            <person name="Murata T."/>
            <person name="Mueller-Roeber B."/>
            <person name="Nelson D.R."/>
            <person name="Obara M."/>
            <person name="Oguri Y."/>
            <person name="Olmstead R.G."/>
            <person name="Onodera N."/>
            <person name="Petersen B.L."/>
            <person name="Pils B."/>
            <person name="Prigge M."/>
            <person name="Rensing S.A."/>
            <person name="Riano-Pachon D.M."/>
            <person name="Roberts A.W."/>
            <person name="Sato Y."/>
            <person name="Scheller H.V."/>
            <person name="Schulz B."/>
            <person name="Schulz C."/>
            <person name="Shakirov E.V."/>
            <person name="Shibagaki N."/>
            <person name="Shinohara N."/>
            <person name="Shippen D.E."/>
            <person name="Soerensen I."/>
            <person name="Sotooka R."/>
            <person name="Sugimoto N."/>
            <person name="Sugita M."/>
            <person name="Sumikawa N."/>
            <person name="Tanurdzic M."/>
            <person name="Theissen G."/>
            <person name="Ulvskov P."/>
            <person name="Wakazuki S."/>
            <person name="Weng J.K."/>
            <person name="Willats W.W."/>
            <person name="Wipf D."/>
            <person name="Wolf P.G."/>
            <person name="Yang L."/>
            <person name="Zimmer A.D."/>
            <person name="Zhu Q."/>
            <person name="Mitros T."/>
            <person name="Hellsten U."/>
            <person name="Loque D."/>
            <person name="Otillar R."/>
            <person name="Salamov A."/>
            <person name="Schmutz J."/>
            <person name="Shapiro H."/>
            <person name="Lindquist E."/>
            <person name="Lucas S."/>
            <person name="Rokhsar D."/>
            <person name="Grigoriev I.V."/>
        </authorList>
    </citation>
    <scope>NUCLEOTIDE SEQUENCE [LARGE SCALE GENOMIC DNA]</scope>
</reference>
<gene>
    <name evidence="4" type="ORF">SELMODRAFT_62716</name>
</gene>
<accession>D8R535</accession>
<dbReference type="AlphaFoldDB" id="D8R535"/>
<evidence type="ECO:0000313" key="4">
    <source>
        <dbReference type="EMBL" id="EFJ32418.1"/>
    </source>
</evidence>
<dbReference type="HOGENOM" id="CLU_019073_0_2_1"/>
<evidence type="ECO:0000256" key="2">
    <source>
        <dbReference type="PROSITE-ProRule" id="PRU00663"/>
    </source>
</evidence>
<dbReference type="FunFam" id="1.20.58.2010:FF:000001">
    <property type="entry name" value="Rop guanine nucleotide exchange factor 14"/>
    <property type="match status" value="1"/>
</dbReference>
<dbReference type="Gene3D" id="1.20.58.2010">
    <property type="entry name" value="PRONE domain, subdomain 1"/>
    <property type="match status" value="2"/>
</dbReference>
<dbReference type="PANTHER" id="PTHR33101">
    <property type="entry name" value="ROP GUANINE NUCLEOTIDE EXCHANGE FACTOR 1"/>
    <property type="match status" value="1"/>
</dbReference>
<keyword evidence="5" id="KW-1185">Reference proteome</keyword>